<reference evidence="1 2" key="1">
    <citation type="submission" date="2018-05" db="EMBL/GenBank/DDBJ databases">
        <title>Draft genome of Methanospirillum stamsii Pt1.</title>
        <authorList>
            <person name="Dueholm M.S."/>
            <person name="Nielsen P.H."/>
            <person name="Bakmann L.F."/>
            <person name="Otzen D.E."/>
        </authorList>
    </citation>
    <scope>NUCLEOTIDE SEQUENCE [LARGE SCALE GENOMIC DNA]</scope>
    <source>
        <strain evidence="1 2">Pt1</strain>
    </source>
</reference>
<name>A0A2V2NDH7_9EURY</name>
<dbReference type="PANTHER" id="PTHR41317:SF1">
    <property type="entry name" value="PD-(D_E)XK NUCLEASE FAMILY TRANSPOSASE"/>
    <property type="match status" value="1"/>
</dbReference>
<dbReference type="Pfam" id="PF12784">
    <property type="entry name" value="PDDEXK_2"/>
    <property type="match status" value="1"/>
</dbReference>
<evidence type="ECO:0008006" key="3">
    <source>
        <dbReference type="Google" id="ProtNLM"/>
    </source>
</evidence>
<dbReference type="Proteomes" id="UP000245934">
    <property type="component" value="Unassembled WGS sequence"/>
</dbReference>
<accession>A0A2V2NDH7</accession>
<dbReference type="NCBIfam" id="TIGR01784">
    <property type="entry name" value="T_den_put_tspse"/>
    <property type="match status" value="1"/>
</dbReference>
<keyword evidence="2" id="KW-1185">Reference proteome</keyword>
<comment type="caution">
    <text evidence="1">The sequence shown here is derived from an EMBL/GenBank/DDBJ whole genome shotgun (WGS) entry which is preliminary data.</text>
</comment>
<evidence type="ECO:0000313" key="2">
    <source>
        <dbReference type="Proteomes" id="UP000245934"/>
    </source>
</evidence>
<dbReference type="InterPro" id="IPR010106">
    <property type="entry name" value="RpnA"/>
</dbReference>
<evidence type="ECO:0000313" key="1">
    <source>
        <dbReference type="EMBL" id="PWR73651.1"/>
    </source>
</evidence>
<dbReference type="AlphaFoldDB" id="A0A2V2NDH7"/>
<protein>
    <recommendedName>
        <fullName evidence="3">Rpn family recombination-promoting nuclease/putative transposase</fullName>
    </recommendedName>
</protein>
<organism evidence="1 2">
    <name type="scientific">Methanospirillum stamsii</name>
    <dbReference type="NCBI Taxonomy" id="1277351"/>
    <lineage>
        <taxon>Archaea</taxon>
        <taxon>Methanobacteriati</taxon>
        <taxon>Methanobacteriota</taxon>
        <taxon>Stenosarchaea group</taxon>
        <taxon>Methanomicrobia</taxon>
        <taxon>Methanomicrobiales</taxon>
        <taxon>Methanospirillaceae</taxon>
        <taxon>Methanospirillum</taxon>
    </lineage>
</organism>
<dbReference type="PANTHER" id="PTHR41317">
    <property type="entry name" value="PD-(D_E)XK NUCLEASE FAMILY TRANSPOSASE"/>
    <property type="match status" value="1"/>
</dbReference>
<dbReference type="EMBL" id="QGMZ01000018">
    <property type="protein sequence ID" value="PWR73651.1"/>
    <property type="molecule type" value="Genomic_DNA"/>
</dbReference>
<proteinExistence type="predicted"/>
<sequence length="294" mass="34362">MSPKNDFAFRLLFSDPQCKDVLIDLLNTIIPENIQDLHLLDTHLLCSATQREGILDIRARTDAKVQINVEMQLHNLPAMDKRTLYYWAIMYIDQFLPGQKYHELNKTITINLLDYYLLPVEDLHTCFHVHDAKHDIRLSDALEIHFLELPKVHRYGHSYENKDLIYWLKFLNARNEEELYMAAETKPPIKKAFETLKAMSRNEENKRQYEAREIFLSDQATRVFEAKEEGRVEGIEEGRKGGIEEGIEKGKEEERITVARNLISLCMDDEFIMKATGLNKLALDSLKNNRNNNP</sequence>
<dbReference type="OrthoDB" id="117840at2157"/>
<gene>
    <name evidence="1" type="ORF">DLD82_09315</name>
</gene>